<reference evidence="5 7" key="2">
    <citation type="submission" date="2018-06" db="EMBL/GenBank/DDBJ databases">
        <authorList>
            <consortium name="Pathogen Informatics"/>
            <person name="Doyle S."/>
        </authorList>
    </citation>
    <scope>NUCLEOTIDE SEQUENCE [LARGE SCALE GENOMIC DNA]</scope>
    <source>
        <strain evidence="5 7">NCTC12376</strain>
    </source>
</reference>
<dbReference type="PROSITE" id="PS50297">
    <property type="entry name" value="ANK_REP_REGION"/>
    <property type="match status" value="2"/>
</dbReference>
<dbReference type="InterPro" id="IPR002110">
    <property type="entry name" value="Ankyrin_rpt"/>
</dbReference>
<evidence type="ECO:0000256" key="2">
    <source>
        <dbReference type="ARBA" id="ARBA00023043"/>
    </source>
</evidence>
<dbReference type="EMBL" id="LNYR01000031">
    <property type="protein sequence ID" value="KTD47770.1"/>
    <property type="molecule type" value="Genomic_DNA"/>
</dbReference>
<dbReference type="InterPro" id="IPR036770">
    <property type="entry name" value="Ankyrin_rpt-contain_sf"/>
</dbReference>
<proteinExistence type="predicted"/>
<keyword evidence="2 3" id="KW-0040">ANK repeat</keyword>
<name>A0A378KPZ7_9GAMM</name>
<feature type="repeat" description="ANK" evidence="3">
    <location>
        <begin position="36"/>
        <end position="74"/>
    </location>
</feature>
<dbReference type="EMBL" id="UGOW01000001">
    <property type="protein sequence ID" value="STY16663.1"/>
    <property type="molecule type" value="Genomic_DNA"/>
</dbReference>
<dbReference type="Pfam" id="PF12796">
    <property type="entry name" value="Ank_2"/>
    <property type="match status" value="4"/>
</dbReference>
<evidence type="ECO:0000313" key="7">
    <source>
        <dbReference type="Proteomes" id="UP000254230"/>
    </source>
</evidence>
<dbReference type="SUPFAM" id="SSF48403">
    <property type="entry name" value="Ankyrin repeat"/>
    <property type="match status" value="3"/>
</dbReference>
<dbReference type="AlphaFoldDB" id="A0A378KPZ7"/>
<dbReference type="Proteomes" id="UP000254230">
    <property type="component" value="Unassembled WGS sequence"/>
</dbReference>
<feature type="repeat" description="ANK" evidence="3">
    <location>
        <begin position="978"/>
        <end position="1000"/>
    </location>
</feature>
<dbReference type="Proteomes" id="UP000054639">
    <property type="component" value="Unassembled WGS sequence"/>
</dbReference>
<organism evidence="5 7">
    <name type="scientific">Legionella quateirensis</name>
    <dbReference type="NCBI Taxonomy" id="45072"/>
    <lineage>
        <taxon>Bacteria</taxon>
        <taxon>Pseudomonadati</taxon>
        <taxon>Pseudomonadota</taxon>
        <taxon>Gammaproteobacteria</taxon>
        <taxon>Legionellales</taxon>
        <taxon>Legionellaceae</taxon>
        <taxon>Legionella</taxon>
    </lineage>
</organism>
<gene>
    <name evidence="4" type="ORF">Lqua_2163</name>
    <name evidence="5" type="ORF">NCTC12376_00454</name>
</gene>
<sequence length="1240" mass="140243">MIREKLLEIFNEVKQPDELLIRLSEAPFAVTEFTDEGDSVLHILAKSNLAKSSSFSDYLNVLMTAGADANAIDKQGNSFLHDYLKYARMYDVYTTFDLLLESNAFDINQTPEHGQSLFELLYSLNEYHLRELFPKLVAHKNFNPNQQTSKHNSVLLHMLSEPVYQHREHVYGMAVHVQTNPNIKNKMGQTALAQLLSDTQFKNMRLISALIDHEQCDINVLDNEGNNYLQLAIIYCKFQSEDIASLLIKKEIDVAHRNNEGKTVFDLIIENQADRSDYANKKLLLDVLKLHPSSLFEKNSSGQLILRELFRSQDYTITSEFGTLLELGKKQKNSSELLKNIISDCFDDFNKRRIPEASIVSLSKAIIDADIGIDVEYCLACIAIHPSFFQKEELYNSLRKLDPKINLSTIISHVKRLTKDNSDERSEGIKVVTEFGFQLDCFDEEMLALEADYLRSKSKAGIDRDSKMLGHLFSLSGSIPVNNHPLKLTGGFSSDTAPFMLHLMNAYVSHCETSGAHSEHLEGIRQVRNMTVKAVRFYFLSKSWLNYYPSMNGSRDSVVSSMIEDSKNSGVELITGWSGHAVNLIIKQDNLYRNNGGGCSTDATTEHYKISKPENLTPAVIEEIYSKSHQESNKTYIQRDLHVILGLIFEGMIAGKFQTVGNCSLESLIIALKIKYRLFFPEHLADELFSDTVRFFEQFYLAEYLSQYPNNSTLPHLLMRLIIQKLMPEGQLELAGTLLKDHFVSQANQEIMHIEFMINQWKLRFNSGSTERFDTQLHALGVELKPEMNRRLHVLERFLNDEVTGDDLDELRAWPANQHTFQGYHLLHIAIMNNNTALVTQLIQMFPSSVNQTNWYDQEPLCLVQSVEMIDILIKAGASTARTDDDNALDYAIKANRADLVSALVKNGAQPSEYSAYYAANKDPKILQSLMEYFPATITKPTHNHSSAIHAAARSGHNENLRNLVYYGGANPAARDVNGITPIQLALKNGHNDTARLLLQYPGTLFKSPHRGDSVVNMAKDVDLQDTIKRMKHEKKADKKHFETFKKSNPGVVQEDIDYLLLAIHFKDVRAIRGCLLAYPDIKVVNNSKLYCTTPLTAAIQNLAKLKDKDYADAFEIVQLLLKTPGIDINACMASSEPILFMATSINDLSVLELFLADPKLDPNQQDNVGYTALHDAVERGHLSCVKRLLQDERVDSSIVNHKKKTAADLKSFEPAVRECCEEVAKHQQTMQRNSCGMAV</sequence>
<keyword evidence="1" id="KW-0677">Repeat</keyword>
<evidence type="ECO:0000313" key="4">
    <source>
        <dbReference type="EMBL" id="KTD47770.1"/>
    </source>
</evidence>
<dbReference type="PROSITE" id="PS50088">
    <property type="entry name" value="ANK_REPEAT"/>
    <property type="match status" value="3"/>
</dbReference>
<accession>A0A378KPZ7</accession>
<dbReference type="PANTHER" id="PTHR24198">
    <property type="entry name" value="ANKYRIN REPEAT AND PROTEIN KINASE DOMAIN-CONTAINING PROTEIN"/>
    <property type="match status" value="1"/>
</dbReference>
<keyword evidence="6" id="KW-1185">Reference proteome</keyword>
<dbReference type="OrthoDB" id="5630385at2"/>
<reference evidence="4 6" key="1">
    <citation type="submission" date="2015-11" db="EMBL/GenBank/DDBJ databases">
        <title>Genomic analysis of 38 Legionella species identifies large and diverse effector repertoires.</title>
        <authorList>
            <person name="Burstein D."/>
            <person name="Amaro F."/>
            <person name="Zusman T."/>
            <person name="Lifshitz Z."/>
            <person name="Cohen O."/>
            <person name="Gilbert J.A."/>
            <person name="Pupko T."/>
            <person name="Shuman H.A."/>
            <person name="Segal G."/>
        </authorList>
    </citation>
    <scope>NUCLEOTIDE SEQUENCE [LARGE SCALE GENOMIC DNA]</scope>
    <source>
        <strain evidence="4 6">ATCC 49507</strain>
    </source>
</reference>
<evidence type="ECO:0000313" key="5">
    <source>
        <dbReference type="EMBL" id="STY16663.1"/>
    </source>
</evidence>
<dbReference type="SMART" id="SM00248">
    <property type="entry name" value="ANK"/>
    <property type="match status" value="11"/>
</dbReference>
<evidence type="ECO:0000256" key="3">
    <source>
        <dbReference type="PROSITE-ProRule" id="PRU00023"/>
    </source>
</evidence>
<dbReference type="Gene3D" id="1.25.40.20">
    <property type="entry name" value="Ankyrin repeat-containing domain"/>
    <property type="match status" value="4"/>
</dbReference>
<feature type="repeat" description="ANK" evidence="3">
    <location>
        <begin position="1169"/>
        <end position="1202"/>
    </location>
</feature>
<dbReference type="PANTHER" id="PTHR24198:SF165">
    <property type="entry name" value="ANKYRIN REPEAT-CONTAINING PROTEIN-RELATED"/>
    <property type="match status" value="1"/>
</dbReference>
<dbReference type="RefSeq" id="WP_058474304.1">
    <property type="nucleotide sequence ID" value="NZ_CAAAIL010000008.1"/>
</dbReference>
<evidence type="ECO:0000256" key="1">
    <source>
        <dbReference type="ARBA" id="ARBA00022737"/>
    </source>
</evidence>
<protein>
    <submittedName>
        <fullName evidence="5">Ankyrin repeat protein</fullName>
    </submittedName>
</protein>
<dbReference type="STRING" id="45072.Lqua_2163"/>
<evidence type="ECO:0000313" key="6">
    <source>
        <dbReference type="Proteomes" id="UP000054639"/>
    </source>
</evidence>